<sequence>MSSDLRTVKRLSDEEEQQRLKEKRLREELKRALAELSDDEDEIEEIVPAFPTTDELPSSSLKRKLPLFYAYSFVSVATVTPTMNCLRHFDQPIICAMILRDDESLKNVSVMFCDLCPNDDDLLNFTVMFNEPLIELIKETFPFDGKNTNDVFRHIWNVEVKAKLQAEMVRGPIEPRFDIDYLTDMIDNPEPETLTSEQIALMRSPNSLVNCFDVIGCLSYENSAYVCAIHDEEIVGGILIKDKFHHRHTVVSFCECCTNKQLEQCIDWPEELLHAVKLTLMENKPNEVFKWWRNPDKYKLKYYAKKIGICG</sequence>
<accession>A0A8S1FAT9</accession>
<dbReference type="Proteomes" id="UP000494206">
    <property type="component" value="Unassembled WGS sequence"/>
</dbReference>
<evidence type="ECO:0000313" key="2">
    <source>
        <dbReference type="EMBL" id="CAB3410213.1"/>
    </source>
</evidence>
<keyword evidence="1" id="KW-0175">Coiled coil</keyword>
<evidence type="ECO:0000256" key="1">
    <source>
        <dbReference type="SAM" id="Coils"/>
    </source>
</evidence>
<comment type="caution">
    <text evidence="2">The sequence shown here is derived from an EMBL/GenBank/DDBJ whole genome shotgun (WGS) entry which is preliminary data.</text>
</comment>
<proteinExistence type="predicted"/>
<reference evidence="2 3" key="1">
    <citation type="submission" date="2020-04" db="EMBL/GenBank/DDBJ databases">
        <authorList>
            <person name="Laetsch R D."/>
            <person name="Stevens L."/>
            <person name="Kumar S."/>
            <person name="Blaxter L. M."/>
        </authorList>
    </citation>
    <scope>NUCLEOTIDE SEQUENCE [LARGE SCALE GENOMIC DNA]</scope>
</reference>
<gene>
    <name evidence="2" type="ORF">CBOVIS_LOCUS11768</name>
</gene>
<keyword evidence="3" id="KW-1185">Reference proteome</keyword>
<dbReference type="EMBL" id="CADEPM010000010">
    <property type="protein sequence ID" value="CAB3410213.1"/>
    <property type="molecule type" value="Genomic_DNA"/>
</dbReference>
<evidence type="ECO:0000313" key="3">
    <source>
        <dbReference type="Proteomes" id="UP000494206"/>
    </source>
</evidence>
<dbReference type="AlphaFoldDB" id="A0A8S1FAT9"/>
<protein>
    <submittedName>
        <fullName evidence="2">Uncharacterized protein</fullName>
    </submittedName>
</protein>
<feature type="coiled-coil region" evidence="1">
    <location>
        <begin position="8"/>
        <end position="46"/>
    </location>
</feature>
<name>A0A8S1FAT9_9PELO</name>
<organism evidence="2 3">
    <name type="scientific">Caenorhabditis bovis</name>
    <dbReference type="NCBI Taxonomy" id="2654633"/>
    <lineage>
        <taxon>Eukaryota</taxon>
        <taxon>Metazoa</taxon>
        <taxon>Ecdysozoa</taxon>
        <taxon>Nematoda</taxon>
        <taxon>Chromadorea</taxon>
        <taxon>Rhabditida</taxon>
        <taxon>Rhabditina</taxon>
        <taxon>Rhabditomorpha</taxon>
        <taxon>Rhabditoidea</taxon>
        <taxon>Rhabditidae</taxon>
        <taxon>Peloderinae</taxon>
        <taxon>Caenorhabditis</taxon>
    </lineage>
</organism>